<dbReference type="AlphaFoldDB" id="A0A378JJR0"/>
<organism evidence="2 3">
    <name type="scientific">Legionella busanensis</name>
    <dbReference type="NCBI Taxonomy" id="190655"/>
    <lineage>
        <taxon>Bacteria</taxon>
        <taxon>Pseudomonadati</taxon>
        <taxon>Pseudomonadota</taxon>
        <taxon>Gammaproteobacteria</taxon>
        <taxon>Legionellales</taxon>
        <taxon>Legionellaceae</taxon>
        <taxon>Legionella</taxon>
    </lineage>
</organism>
<reference evidence="2 3" key="1">
    <citation type="submission" date="2018-06" db="EMBL/GenBank/DDBJ databases">
        <authorList>
            <consortium name="Pathogen Informatics"/>
            <person name="Doyle S."/>
        </authorList>
    </citation>
    <scope>NUCLEOTIDE SEQUENCE [LARGE SCALE GENOMIC DNA]</scope>
    <source>
        <strain evidence="2 3">NCTC13316</strain>
    </source>
</reference>
<dbReference type="EMBL" id="UGOD01000001">
    <property type="protein sequence ID" value="STX50981.1"/>
    <property type="molecule type" value="Genomic_DNA"/>
</dbReference>
<dbReference type="GO" id="GO:0003677">
    <property type="term" value="F:DNA binding"/>
    <property type="evidence" value="ECO:0007669"/>
    <property type="project" value="InterPro"/>
</dbReference>
<evidence type="ECO:0000313" key="3">
    <source>
        <dbReference type="Proteomes" id="UP000254794"/>
    </source>
</evidence>
<dbReference type="RefSeq" id="WP_115330648.1">
    <property type="nucleotide sequence ID" value="NZ_CAAAHP010000001.1"/>
</dbReference>
<evidence type="ECO:0000313" key="2">
    <source>
        <dbReference type="EMBL" id="STX50981.1"/>
    </source>
</evidence>
<dbReference type="Pfam" id="PF12728">
    <property type="entry name" value="HTH_17"/>
    <property type="match status" value="1"/>
</dbReference>
<dbReference type="Proteomes" id="UP000254794">
    <property type="component" value="Unassembled WGS sequence"/>
</dbReference>
<accession>A0A378JJR0</accession>
<dbReference type="OrthoDB" id="26212at2"/>
<name>A0A378JJR0_9GAMM</name>
<dbReference type="InterPro" id="IPR041657">
    <property type="entry name" value="HTH_17"/>
</dbReference>
<dbReference type="NCBIfam" id="TIGR01764">
    <property type="entry name" value="excise"/>
    <property type="match status" value="1"/>
</dbReference>
<keyword evidence="3" id="KW-1185">Reference proteome</keyword>
<sequence>MTENNFPTSKSSYLTIQEAAEILNVSIPYIKKLLEEGKIPFNKVEHRLILASDLKKFKDNALQESKESLQNLVDQAQSLDMGY</sequence>
<gene>
    <name evidence="2" type="ORF">NCTC13316_01070</name>
</gene>
<dbReference type="InterPro" id="IPR010093">
    <property type="entry name" value="SinI_DNA-bd"/>
</dbReference>
<feature type="domain" description="Helix-turn-helix" evidence="1">
    <location>
        <begin position="13"/>
        <end position="59"/>
    </location>
</feature>
<proteinExistence type="predicted"/>
<evidence type="ECO:0000259" key="1">
    <source>
        <dbReference type="Pfam" id="PF12728"/>
    </source>
</evidence>
<protein>
    <submittedName>
        <fullName evidence="2">DNA binding domain, excisionase family</fullName>
    </submittedName>
</protein>
<dbReference type="Gene3D" id="1.10.1660.10">
    <property type="match status" value="1"/>
</dbReference>